<dbReference type="InterPro" id="IPR016187">
    <property type="entry name" value="CTDL_fold"/>
</dbReference>
<reference evidence="2" key="2">
    <citation type="journal article" date="2021" name="Genome Biol. Evol.">
        <title>Developing a high-quality reference genome for a parasitic bivalve with doubly uniparental inheritance (Bivalvia: Unionida).</title>
        <authorList>
            <person name="Smith C.H."/>
        </authorList>
    </citation>
    <scope>NUCLEOTIDE SEQUENCE</scope>
    <source>
        <strain evidence="2">CHS0354</strain>
        <tissue evidence="2">Mantle</tissue>
    </source>
</reference>
<reference evidence="2" key="3">
    <citation type="submission" date="2023-05" db="EMBL/GenBank/DDBJ databases">
        <authorList>
            <person name="Smith C.H."/>
        </authorList>
    </citation>
    <scope>NUCLEOTIDE SEQUENCE</scope>
    <source>
        <strain evidence="2">CHS0354</strain>
        <tissue evidence="2">Mantle</tissue>
    </source>
</reference>
<dbReference type="SUPFAM" id="SSF56436">
    <property type="entry name" value="C-type lectin-like"/>
    <property type="match status" value="1"/>
</dbReference>
<dbReference type="Gene3D" id="3.10.100.10">
    <property type="entry name" value="Mannose-Binding Protein A, subunit A"/>
    <property type="match status" value="1"/>
</dbReference>
<dbReference type="InterPro" id="IPR050111">
    <property type="entry name" value="C-type_lectin/snaclec_domain"/>
</dbReference>
<dbReference type="InterPro" id="IPR001304">
    <property type="entry name" value="C-type_lectin-like"/>
</dbReference>
<evidence type="ECO:0000313" key="2">
    <source>
        <dbReference type="EMBL" id="KAK3593342.1"/>
    </source>
</evidence>
<dbReference type="AlphaFoldDB" id="A0AAE0VXZ0"/>
<gene>
    <name evidence="2" type="ORF">CHS0354_021906</name>
</gene>
<organism evidence="2 3">
    <name type="scientific">Potamilus streckersoni</name>
    <dbReference type="NCBI Taxonomy" id="2493646"/>
    <lineage>
        <taxon>Eukaryota</taxon>
        <taxon>Metazoa</taxon>
        <taxon>Spiralia</taxon>
        <taxon>Lophotrochozoa</taxon>
        <taxon>Mollusca</taxon>
        <taxon>Bivalvia</taxon>
        <taxon>Autobranchia</taxon>
        <taxon>Heteroconchia</taxon>
        <taxon>Palaeoheterodonta</taxon>
        <taxon>Unionida</taxon>
        <taxon>Unionoidea</taxon>
        <taxon>Unionidae</taxon>
        <taxon>Ambleminae</taxon>
        <taxon>Lampsilini</taxon>
        <taxon>Potamilus</taxon>
    </lineage>
</organism>
<proteinExistence type="predicted"/>
<feature type="domain" description="C-type lectin" evidence="1">
    <location>
        <begin position="5"/>
        <end position="120"/>
    </location>
</feature>
<evidence type="ECO:0000259" key="1">
    <source>
        <dbReference type="PROSITE" id="PS50041"/>
    </source>
</evidence>
<reference evidence="2" key="1">
    <citation type="journal article" date="2021" name="Genome Biol. Evol.">
        <title>A High-Quality Reference Genome for a Parasitic Bivalve with Doubly Uniparental Inheritance (Bivalvia: Unionida).</title>
        <authorList>
            <person name="Smith C.H."/>
        </authorList>
    </citation>
    <scope>NUCLEOTIDE SEQUENCE</scope>
    <source>
        <strain evidence="2">CHS0354</strain>
    </source>
</reference>
<accession>A0AAE0VXZ0</accession>
<keyword evidence="3" id="KW-1185">Reference proteome</keyword>
<dbReference type="CDD" id="cd00037">
    <property type="entry name" value="CLECT"/>
    <property type="match status" value="1"/>
</dbReference>
<comment type="caution">
    <text evidence="2">The sequence shown here is derived from an EMBL/GenBank/DDBJ whole genome shotgun (WGS) entry which is preliminary data.</text>
</comment>
<dbReference type="PROSITE" id="PS50041">
    <property type="entry name" value="C_TYPE_LECTIN_2"/>
    <property type="match status" value="1"/>
</dbReference>
<sequence>MSPRYFIFAQQYCQAFNSHLIRIDNQIEFHFIQGVLNELYQTAPKDGIHTVSSYWTAANDIMKEGYWVWSPMNVPMRYTIWMESEPNNYKGQENCAEINYVRQFKMNDVDCELKISFICEIYRKMDR</sequence>
<name>A0AAE0VXZ0_9BIVA</name>
<dbReference type="Pfam" id="PF00059">
    <property type="entry name" value="Lectin_C"/>
    <property type="match status" value="1"/>
</dbReference>
<protein>
    <recommendedName>
        <fullName evidence="1">C-type lectin domain-containing protein</fullName>
    </recommendedName>
</protein>
<dbReference type="EMBL" id="JAEAOA010001332">
    <property type="protein sequence ID" value="KAK3593342.1"/>
    <property type="molecule type" value="Genomic_DNA"/>
</dbReference>
<dbReference type="Proteomes" id="UP001195483">
    <property type="component" value="Unassembled WGS sequence"/>
</dbReference>
<dbReference type="PANTHER" id="PTHR22803">
    <property type="entry name" value="MANNOSE, PHOSPHOLIPASE, LECTIN RECEPTOR RELATED"/>
    <property type="match status" value="1"/>
</dbReference>
<evidence type="ECO:0000313" key="3">
    <source>
        <dbReference type="Proteomes" id="UP001195483"/>
    </source>
</evidence>
<dbReference type="InterPro" id="IPR016186">
    <property type="entry name" value="C-type_lectin-like/link_sf"/>
</dbReference>
<dbReference type="SMART" id="SM00034">
    <property type="entry name" value="CLECT"/>
    <property type="match status" value="1"/>
</dbReference>